<dbReference type="EMBL" id="SLXH01000011">
    <property type="protein sequence ID" value="TCP17755.1"/>
    <property type="molecule type" value="Genomic_DNA"/>
</dbReference>
<organism evidence="4 5">
    <name type="scientific">Simplicispira metamorpha</name>
    <dbReference type="NCBI Taxonomy" id="80881"/>
    <lineage>
        <taxon>Bacteria</taxon>
        <taxon>Pseudomonadati</taxon>
        <taxon>Pseudomonadota</taxon>
        <taxon>Betaproteobacteria</taxon>
        <taxon>Burkholderiales</taxon>
        <taxon>Comamonadaceae</taxon>
        <taxon>Simplicispira</taxon>
    </lineage>
</organism>
<dbReference type="InterPro" id="IPR011010">
    <property type="entry name" value="DNA_brk_join_enz"/>
</dbReference>
<proteinExistence type="predicted"/>
<dbReference type="OrthoDB" id="8895916at2"/>
<comment type="caution">
    <text evidence="4">The sequence shown here is derived from an EMBL/GenBank/DDBJ whole genome shotgun (WGS) entry which is preliminary data.</text>
</comment>
<feature type="domain" description="Tyr recombinase" evidence="3">
    <location>
        <begin position="141"/>
        <end position="345"/>
    </location>
</feature>
<dbReference type="InterPro" id="IPR010998">
    <property type="entry name" value="Integrase_recombinase_N"/>
</dbReference>
<sequence length="345" mass="38845">MDIPPSPSSAPTGALVFQRWLGAESNKAFHALRDEPQSVYETIWNAWLESLQPSTDKAQPCPPARIRQWNEARAEDVARFLRIRAGQRANHEPERQLSEVTRRRYWRVLDRVYAYAVQQGWLETSPVAHLPRAERPRAVEQLGHCLPPALWARLPAQFPDSDCLQGARDRAILLLLYDLALAPEEVRVLTDDCLLDDLRQPWTPSCGASPAALHIVGARKAQQRTLPLTPRLGTALAAWLQYRQAHNPELTGRLFHSRKGGGPLSIRALFHVASKVIHQAHADTPSSTQQWPLHRVGPQVMRNTAIVTWLRAGLSEMEIVRRIGVENTRALGHLRHQLETPTPGL</sequence>
<evidence type="ECO:0000313" key="4">
    <source>
        <dbReference type="EMBL" id="TCP17755.1"/>
    </source>
</evidence>
<keyword evidence="2" id="KW-0233">DNA recombination</keyword>
<dbReference type="GO" id="GO:0015074">
    <property type="term" value="P:DNA integration"/>
    <property type="evidence" value="ECO:0007669"/>
    <property type="project" value="InterPro"/>
</dbReference>
<dbReference type="InterPro" id="IPR013762">
    <property type="entry name" value="Integrase-like_cat_sf"/>
</dbReference>
<keyword evidence="5" id="KW-1185">Reference proteome</keyword>
<evidence type="ECO:0000313" key="5">
    <source>
        <dbReference type="Proteomes" id="UP000295182"/>
    </source>
</evidence>
<dbReference type="PROSITE" id="PS51898">
    <property type="entry name" value="TYR_RECOMBINASE"/>
    <property type="match status" value="1"/>
</dbReference>
<name>A0A4R2N9X7_9BURK</name>
<reference evidence="4 5" key="1">
    <citation type="submission" date="2019-03" db="EMBL/GenBank/DDBJ databases">
        <title>Genomic Encyclopedia of Type Strains, Phase IV (KMG-IV): sequencing the most valuable type-strain genomes for metagenomic binning, comparative biology and taxonomic classification.</title>
        <authorList>
            <person name="Goeker M."/>
        </authorList>
    </citation>
    <scope>NUCLEOTIDE SEQUENCE [LARGE SCALE GENOMIC DNA]</scope>
    <source>
        <strain evidence="4 5">DSM 1837</strain>
    </source>
</reference>
<dbReference type="GO" id="GO:0003677">
    <property type="term" value="F:DNA binding"/>
    <property type="evidence" value="ECO:0007669"/>
    <property type="project" value="UniProtKB-KW"/>
</dbReference>
<dbReference type="Gene3D" id="1.10.150.130">
    <property type="match status" value="1"/>
</dbReference>
<dbReference type="InterPro" id="IPR002104">
    <property type="entry name" value="Integrase_catalytic"/>
</dbReference>
<evidence type="ECO:0000256" key="2">
    <source>
        <dbReference type="ARBA" id="ARBA00023172"/>
    </source>
</evidence>
<dbReference type="AlphaFoldDB" id="A0A4R2N9X7"/>
<dbReference type="Gene3D" id="1.10.443.10">
    <property type="entry name" value="Intergrase catalytic core"/>
    <property type="match status" value="1"/>
</dbReference>
<gene>
    <name evidence="4" type="ORF">EV674_11197</name>
</gene>
<evidence type="ECO:0000256" key="1">
    <source>
        <dbReference type="ARBA" id="ARBA00023125"/>
    </source>
</evidence>
<accession>A0A4R2N9X7</accession>
<protein>
    <recommendedName>
        <fullName evidence="3">Tyr recombinase domain-containing protein</fullName>
    </recommendedName>
</protein>
<keyword evidence="1" id="KW-0238">DNA-binding</keyword>
<dbReference type="GO" id="GO:0006310">
    <property type="term" value="P:DNA recombination"/>
    <property type="evidence" value="ECO:0007669"/>
    <property type="project" value="UniProtKB-KW"/>
</dbReference>
<dbReference type="SUPFAM" id="SSF56349">
    <property type="entry name" value="DNA breaking-rejoining enzymes"/>
    <property type="match status" value="1"/>
</dbReference>
<evidence type="ECO:0000259" key="3">
    <source>
        <dbReference type="PROSITE" id="PS51898"/>
    </source>
</evidence>
<dbReference type="Proteomes" id="UP000295182">
    <property type="component" value="Unassembled WGS sequence"/>
</dbReference>